<dbReference type="VEuPathDB" id="AmoebaDB:DICPUDRAFT_158015"/>
<dbReference type="InParanoid" id="F1A0L4"/>
<keyword evidence="3" id="KW-1185">Reference proteome</keyword>
<dbReference type="AlphaFoldDB" id="F1A0L4"/>
<dbReference type="KEGG" id="dpp:DICPUDRAFT_158015"/>
<proteinExistence type="predicted"/>
<evidence type="ECO:0000313" key="2">
    <source>
        <dbReference type="EMBL" id="EGC30256.1"/>
    </source>
</evidence>
<evidence type="ECO:0000256" key="1">
    <source>
        <dbReference type="SAM" id="MobiDB-lite"/>
    </source>
</evidence>
<gene>
    <name evidence="2" type="ORF">DICPUDRAFT_158015</name>
</gene>
<evidence type="ECO:0000313" key="3">
    <source>
        <dbReference type="Proteomes" id="UP000001064"/>
    </source>
</evidence>
<accession>F1A0L4</accession>
<feature type="region of interest" description="Disordered" evidence="1">
    <location>
        <begin position="13"/>
        <end position="32"/>
    </location>
</feature>
<dbReference type="EMBL" id="GL871343">
    <property type="protein sequence ID" value="EGC30256.1"/>
    <property type="molecule type" value="Genomic_DNA"/>
</dbReference>
<dbReference type="GeneID" id="10510916"/>
<protein>
    <submittedName>
        <fullName evidence="2">Uncharacterized protein</fullName>
    </submittedName>
</protein>
<dbReference type="RefSeq" id="XP_003293208.1">
    <property type="nucleotide sequence ID" value="XM_003293160.1"/>
</dbReference>
<organism evidence="2 3">
    <name type="scientific">Dictyostelium purpureum</name>
    <name type="common">Slime mold</name>
    <dbReference type="NCBI Taxonomy" id="5786"/>
    <lineage>
        <taxon>Eukaryota</taxon>
        <taxon>Amoebozoa</taxon>
        <taxon>Evosea</taxon>
        <taxon>Eumycetozoa</taxon>
        <taxon>Dictyostelia</taxon>
        <taxon>Dictyosteliales</taxon>
        <taxon>Dictyosteliaceae</taxon>
        <taxon>Dictyostelium</taxon>
    </lineage>
</organism>
<sequence length="56" mass="6259">MISDLTFRQYKSNKYQLSPSPAPQTPSVTINPDSYQRKKITISTLNFSKPSGGLII</sequence>
<dbReference type="Proteomes" id="UP000001064">
    <property type="component" value="Unassembled WGS sequence"/>
</dbReference>
<name>F1A0L4_DICPU</name>
<reference evidence="3" key="1">
    <citation type="journal article" date="2011" name="Genome Biol.">
        <title>Comparative genomics of the social amoebae Dictyostelium discoideum and Dictyostelium purpureum.</title>
        <authorList>
            <consortium name="US DOE Joint Genome Institute (JGI-PGF)"/>
            <person name="Sucgang R."/>
            <person name="Kuo A."/>
            <person name="Tian X."/>
            <person name="Salerno W."/>
            <person name="Parikh A."/>
            <person name="Feasley C.L."/>
            <person name="Dalin E."/>
            <person name="Tu H."/>
            <person name="Huang E."/>
            <person name="Barry K."/>
            <person name="Lindquist E."/>
            <person name="Shapiro H."/>
            <person name="Bruce D."/>
            <person name="Schmutz J."/>
            <person name="Salamov A."/>
            <person name="Fey P."/>
            <person name="Gaudet P."/>
            <person name="Anjard C."/>
            <person name="Babu M.M."/>
            <person name="Basu S."/>
            <person name="Bushmanova Y."/>
            <person name="van der Wel H."/>
            <person name="Katoh-Kurasawa M."/>
            <person name="Dinh C."/>
            <person name="Coutinho P.M."/>
            <person name="Saito T."/>
            <person name="Elias M."/>
            <person name="Schaap P."/>
            <person name="Kay R.R."/>
            <person name="Henrissat B."/>
            <person name="Eichinger L."/>
            <person name="Rivero F."/>
            <person name="Putnam N.H."/>
            <person name="West C.M."/>
            <person name="Loomis W.F."/>
            <person name="Chisholm R.L."/>
            <person name="Shaulsky G."/>
            <person name="Strassmann J.E."/>
            <person name="Queller D.C."/>
            <person name="Kuspa A."/>
            <person name="Grigoriev I.V."/>
        </authorList>
    </citation>
    <scope>NUCLEOTIDE SEQUENCE [LARGE SCALE GENOMIC DNA]</scope>
    <source>
        <strain evidence="3">QSDP1</strain>
    </source>
</reference>